<dbReference type="PANTHER" id="PTHR43818:SF11">
    <property type="entry name" value="BCDNA.GH03377"/>
    <property type="match status" value="1"/>
</dbReference>
<dbReference type="GO" id="GO:0000166">
    <property type="term" value="F:nucleotide binding"/>
    <property type="evidence" value="ECO:0007669"/>
    <property type="project" value="InterPro"/>
</dbReference>
<dbReference type="Gene3D" id="3.40.50.720">
    <property type="entry name" value="NAD(P)-binding Rossmann-like Domain"/>
    <property type="match status" value="1"/>
</dbReference>
<evidence type="ECO:0000256" key="1">
    <source>
        <dbReference type="ARBA" id="ARBA00023002"/>
    </source>
</evidence>
<dbReference type="EMBL" id="JZEY01000061">
    <property type="protein sequence ID" value="KKB08010.1"/>
    <property type="molecule type" value="Genomic_DNA"/>
</dbReference>
<dbReference type="Gene3D" id="3.30.360.10">
    <property type="entry name" value="Dihydrodipicolinate Reductase, domain 2"/>
    <property type="match status" value="1"/>
</dbReference>
<dbReference type="InterPro" id="IPR000683">
    <property type="entry name" value="Gfo/Idh/MocA-like_OxRdtase_N"/>
</dbReference>
<feature type="domain" description="Gfo/Idh/MocA-like oxidoreductase N-terminal" evidence="2">
    <location>
        <begin position="7"/>
        <end position="125"/>
    </location>
</feature>
<dbReference type="InterPro" id="IPR050463">
    <property type="entry name" value="Gfo/Idh/MocA_oxidrdct_glycsds"/>
</dbReference>
<evidence type="ECO:0000259" key="2">
    <source>
        <dbReference type="Pfam" id="PF01408"/>
    </source>
</evidence>
<feature type="domain" description="GFO/IDH/MocA-like oxidoreductase" evidence="3">
    <location>
        <begin position="137"/>
        <end position="270"/>
    </location>
</feature>
<dbReference type="SUPFAM" id="SSF51735">
    <property type="entry name" value="NAD(P)-binding Rossmann-fold domains"/>
    <property type="match status" value="1"/>
</dbReference>
<sequence length="375" mass="40159">MSDKRLGIGFIGTGNISSAYLKAILGKDGMPGFPVLDIKALSDMRPEAATARAQEFGLRSLSVDEMLADPEIDLVINLTIPRAHVDVGLKCLAAGKHVYSEKPLGITFAEGRKLRDAANAAGLRIGSAPDTFLGGAHQQARAVLDSGVLGQLVGGTAYMQCPGHESWHPDPAFYYDLGGGPMLDMGPYYITDLVNLFGPVAKVSAMSSRLRSERTITSEPKKGQVMPVHIDTHVTGTLGFANGAIVQIAMSFDVAAHKHVPLEIYGTEQTMIVPDPNHFGGAVELRPRGRDAQWQDVTIGQPYADGNFRSLGVADMALGILENRPHRANGDLALHVLEVMEAFEHAARDGRIVDIKTPVERPAPLSESLTNGRLA</sequence>
<dbReference type="AlphaFoldDB" id="A0A0F5FHE8"/>
<keyword evidence="5" id="KW-1185">Reference proteome</keyword>
<comment type="caution">
    <text evidence="4">The sequence shown here is derived from an EMBL/GenBank/DDBJ whole genome shotgun (WGS) entry which is preliminary data.</text>
</comment>
<evidence type="ECO:0000259" key="3">
    <source>
        <dbReference type="Pfam" id="PF22725"/>
    </source>
</evidence>
<keyword evidence="1" id="KW-0560">Oxidoreductase</keyword>
<organism evidence="4 5">
    <name type="scientific">Devosia chinhatensis</name>
    <dbReference type="NCBI Taxonomy" id="429727"/>
    <lineage>
        <taxon>Bacteria</taxon>
        <taxon>Pseudomonadati</taxon>
        <taxon>Pseudomonadota</taxon>
        <taxon>Alphaproteobacteria</taxon>
        <taxon>Hyphomicrobiales</taxon>
        <taxon>Devosiaceae</taxon>
        <taxon>Devosia</taxon>
    </lineage>
</organism>
<dbReference type="SUPFAM" id="SSF55347">
    <property type="entry name" value="Glyceraldehyde-3-phosphate dehydrogenase-like, C-terminal domain"/>
    <property type="match status" value="1"/>
</dbReference>
<proteinExistence type="predicted"/>
<name>A0A0F5FHE8_9HYPH</name>
<dbReference type="Pfam" id="PF22725">
    <property type="entry name" value="GFO_IDH_MocA_C3"/>
    <property type="match status" value="1"/>
</dbReference>
<protein>
    <submittedName>
        <fullName evidence="4">Oxidoreductase</fullName>
    </submittedName>
</protein>
<dbReference type="PANTHER" id="PTHR43818">
    <property type="entry name" value="BCDNA.GH03377"/>
    <property type="match status" value="1"/>
</dbReference>
<evidence type="ECO:0000313" key="4">
    <source>
        <dbReference type="EMBL" id="KKB08010.1"/>
    </source>
</evidence>
<dbReference type="GO" id="GO:0016491">
    <property type="term" value="F:oxidoreductase activity"/>
    <property type="evidence" value="ECO:0007669"/>
    <property type="project" value="UniProtKB-KW"/>
</dbReference>
<dbReference type="RefSeq" id="WP_046106039.1">
    <property type="nucleotide sequence ID" value="NZ_JZEY01000061.1"/>
</dbReference>
<dbReference type="OrthoDB" id="9776544at2"/>
<accession>A0A0F5FHE8</accession>
<evidence type="ECO:0000313" key="5">
    <source>
        <dbReference type="Proteomes" id="UP000033649"/>
    </source>
</evidence>
<gene>
    <name evidence="4" type="ORF">VE26_15600</name>
</gene>
<dbReference type="InterPro" id="IPR055170">
    <property type="entry name" value="GFO_IDH_MocA-like_dom"/>
</dbReference>
<reference evidence="4 5" key="1">
    <citation type="submission" date="2015-03" db="EMBL/GenBank/DDBJ databases">
        <authorList>
            <person name="Hassan Y."/>
            <person name="Lepp D."/>
            <person name="Li X.-Z."/>
            <person name="Zhou T."/>
        </authorList>
    </citation>
    <scope>NUCLEOTIDE SEQUENCE [LARGE SCALE GENOMIC DNA]</scope>
    <source>
        <strain evidence="4 5">IPL18</strain>
    </source>
</reference>
<dbReference type="InterPro" id="IPR036291">
    <property type="entry name" value="NAD(P)-bd_dom_sf"/>
</dbReference>
<dbReference type="STRING" id="429727.VE26_15600"/>
<dbReference type="PATRIC" id="fig|429727.3.peg.3195"/>
<dbReference type="Pfam" id="PF01408">
    <property type="entry name" value="GFO_IDH_MocA"/>
    <property type="match status" value="1"/>
</dbReference>
<dbReference type="Proteomes" id="UP000033649">
    <property type="component" value="Unassembled WGS sequence"/>
</dbReference>